<organism evidence="1">
    <name type="scientific">viral metagenome</name>
    <dbReference type="NCBI Taxonomy" id="1070528"/>
    <lineage>
        <taxon>unclassified sequences</taxon>
        <taxon>metagenomes</taxon>
        <taxon>organismal metagenomes</taxon>
    </lineage>
</organism>
<dbReference type="SMART" id="SM01425">
    <property type="entry name" value="EsV_1_7"/>
    <property type="match status" value="7"/>
</dbReference>
<dbReference type="EMBL" id="MN739662">
    <property type="protein sequence ID" value="QHT19068.1"/>
    <property type="molecule type" value="Genomic_DNA"/>
</dbReference>
<dbReference type="InterPro" id="IPR043822">
    <property type="entry name" value="EsV_1_7_cys"/>
</dbReference>
<protein>
    <recommendedName>
        <fullName evidence="2">Endonuclease</fullName>
    </recommendedName>
</protein>
<sequence length="438" mass="50676">MVNCETCRTVKAFFNFPGEKKARFCSSHKSEGMVNVVNKTCENPICNGKRATFNIVGGKPKFCGEHATSDMINLSAKKCKGVNGKKCFTIPIYNYPNEKKGEYCVEHKLEGMINVAGKRCEESRCNVIAQFNIEGEKCGRFCSIHKLEGMIDIKHSRCEYEGCNVSPSYRFEQDTHCRFCSEHKLEGMIDGKHKKCNYSGCGKTPSFNYECEEIPMYCGEHKLEEMIDVKHDKCEVSGCILRPVFNFFSEKKGRFCFSHKLDNMEDVVSKTCISEWCNTNTNNSKYNGYCLFCYVNLFPDNPVSRNYKTKEKNVVDFVLENFPQFTWVSDKKVKDGCSRRRPDLLLDLGYQVIIIEIDENQHIDYDCSCENKRLMEISKDVGHRPIVFIRFNPDSYVNRRNECIKSCWKANQKGIFIINKENNKEWNNRLDMLISIRG</sequence>
<name>A0A6C0DQ75_9ZZZZ</name>
<dbReference type="Gene3D" id="6.10.140.110">
    <property type="match status" value="2"/>
</dbReference>
<proteinExistence type="predicted"/>
<dbReference type="AlphaFoldDB" id="A0A6C0DQ75"/>
<reference evidence="1" key="1">
    <citation type="journal article" date="2020" name="Nature">
        <title>Giant virus diversity and host interactions through global metagenomics.</title>
        <authorList>
            <person name="Schulz F."/>
            <person name="Roux S."/>
            <person name="Paez-Espino D."/>
            <person name="Jungbluth S."/>
            <person name="Walsh D.A."/>
            <person name="Denef V.J."/>
            <person name="McMahon K.D."/>
            <person name="Konstantinidis K.T."/>
            <person name="Eloe-Fadrosh E.A."/>
            <person name="Kyrpides N.C."/>
            <person name="Woyke T."/>
        </authorList>
    </citation>
    <scope>NUCLEOTIDE SEQUENCE</scope>
    <source>
        <strain evidence="1">GVMAG-M-3300023174-49</strain>
    </source>
</reference>
<accession>A0A6C0DQ75</accession>
<evidence type="ECO:0000313" key="1">
    <source>
        <dbReference type="EMBL" id="QHT19068.1"/>
    </source>
</evidence>
<dbReference type="Pfam" id="PF19114">
    <property type="entry name" value="EsV_1_7_cys"/>
    <property type="match status" value="7"/>
</dbReference>
<evidence type="ECO:0008006" key="2">
    <source>
        <dbReference type="Google" id="ProtNLM"/>
    </source>
</evidence>